<proteinExistence type="predicted"/>
<evidence type="ECO:0000313" key="1">
    <source>
        <dbReference type="EMBL" id="MBE6834553.1"/>
    </source>
</evidence>
<dbReference type="RefSeq" id="WP_009064739.1">
    <property type="nucleotide sequence ID" value="NZ_JBKWRC010000003.1"/>
</dbReference>
<dbReference type="EMBL" id="SVNY01000007">
    <property type="protein sequence ID" value="MBE6834553.1"/>
    <property type="molecule type" value="Genomic_DNA"/>
</dbReference>
<name>A0A928Q404_9FIRM</name>
<dbReference type="AlphaFoldDB" id="A0A928Q404"/>
<organism evidence="1 2">
    <name type="scientific">Faecalispora sporosphaeroides</name>
    <dbReference type="NCBI Taxonomy" id="1549"/>
    <lineage>
        <taxon>Bacteria</taxon>
        <taxon>Bacillati</taxon>
        <taxon>Bacillota</taxon>
        <taxon>Clostridia</taxon>
        <taxon>Eubacteriales</taxon>
        <taxon>Oscillospiraceae</taxon>
        <taxon>Faecalispora</taxon>
    </lineage>
</organism>
<comment type="caution">
    <text evidence="1">The sequence shown here is derived from an EMBL/GenBank/DDBJ whole genome shotgun (WGS) entry which is preliminary data.</text>
</comment>
<dbReference type="Proteomes" id="UP000754750">
    <property type="component" value="Unassembled WGS sequence"/>
</dbReference>
<protein>
    <submittedName>
        <fullName evidence="1">CopG family transcriptional regulator</fullName>
    </submittedName>
</protein>
<accession>A0A928Q404</accession>
<evidence type="ECO:0000313" key="2">
    <source>
        <dbReference type="Proteomes" id="UP000754750"/>
    </source>
</evidence>
<reference evidence="1" key="1">
    <citation type="submission" date="2019-04" db="EMBL/GenBank/DDBJ databases">
        <title>Evolution of Biomass-Degrading Anaerobic Consortia Revealed by Metagenomics.</title>
        <authorList>
            <person name="Peng X."/>
        </authorList>
    </citation>
    <scope>NUCLEOTIDE SEQUENCE</scope>
    <source>
        <strain evidence="1">SIG551</strain>
    </source>
</reference>
<gene>
    <name evidence="1" type="ORF">E7512_13420</name>
</gene>
<sequence length="59" mass="6766">MAQKKLGRPPSDDSKKDRIFVRVDKETKEKLAECTQKLDLTLSEVVRKGIDLVHDSLKK</sequence>